<evidence type="ECO:0000256" key="7">
    <source>
        <dbReference type="ARBA" id="ARBA00022946"/>
    </source>
</evidence>
<proteinExistence type="predicted"/>
<dbReference type="GO" id="GO:0009507">
    <property type="term" value="C:chloroplast"/>
    <property type="evidence" value="ECO:0007669"/>
    <property type="project" value="UniProtKB-SubCell"/>
</dbReference>
<reference evidence="14" key="1">
    <citation type="submission" date="2018-01" db="EMBL/GenBank/DDBJ databases">
        <authorList>
            <person name="Mao J.F."/>
        </authorList>
    </citation>
    <scope>NUCLEOTIDE SEQUENCE</scope>
    <source>
        <strain evidence="14">Huo1</strain>
        <tissue evidence="14">Leaf</tissue>
    </source>
</reference>
<dbReference type="GO" id="GO:0003729">
    <property type="term" value="F:mRNA binding"/>
    <property type="evidence" value="ECO:0007669"/>
    <property type="project" value="InterPro"/>
</dbReference>
<evidence type="ECO:0000259" key="13">
    <source>
        <dbReference type="PROSITE" id="PS51295"/>
    </source>
</evidence>
<evidence type="ECO:0000256" key="9">
    <source>
        <dbReference type="ARBA" id="ARBA00023274"/>
    </source>
</evidence>
<dbReference type="InterPro" id="IPR009057">
    <property type="entry name" value="Homeodomain-like_sf"/>
</dbReference>
<dbReference type="GO" id="GO:0006397">
    <property type="term" value="P:mRNA processing"/>
    <property type="evidence" value="ECO:0007669"/>
    <property type="project" value="UniProtKB-KW"/>
</dbReference>
<evidence type="ECO:0000256" key="1">
    <source>
        <dbReference type="ARBA" id="ARBA00004229"/>
    </source>
</evidence>
<evidence type="ECO:0000256" key="11">
    <source>
        <dbReference type="SAM" id="Coils"/>
    </source>
</evidence>
<dbReference type="Proteomes" id="UP000298416">
    <property type="component" value="Unassembled WGS sequence"/>
</dbReference>
<feature type="domain" description="CRM" evidence="13">
    <location>
        <begin position="262"/>
        <end position="358"/>
    </location>
</feature>
<evidence type="ECO:0000256" key="5">
    <source>
        <dbReference type="ARBA" id="ARBA00022737"/>
    </source>
</evidence>
<dbReference type="FunFam" id="3.30.110.60:FF:000002">
    <property type="entry name" value="CRS2-associated factor 1, chloroplastic"/>
    <property type="match status" value="2"/>
</dbReference>
<dbReference type="PANTHER" id="PTHR31846">
    <property type="entry name" value="CRS1 / YHBY (CRM) DOMAIN-CONTAINING PROTEIN"/>
    <property type="match status" value="1"/>
</dbReference>
<dbReference type="SMART" id="SM01103">
    <property type="entry name" value="CRS1_YhbY"/>
    <property type="match status" value="3"/>
</dbReference>
<dbReference type="PANTHER" id="PTHR31846:SF7">
    <property type="entry name" value="CRS1 _ YHBY (CRM) DOMAIN-CONTAINING PROTEIN"/>
    <property type="match status" value="1"/>
</dbReference>
<dbReference type="InterPro" id="IPR035920">
    <property type="entry name" value="YhbY-like_sf"/>
</dbReference>
<sequence>MAISSLPSNFFLSPSSNTSPPQSLFFVLYHPRSLSSSRAQKLKISCCQQTVQFDNEPNLLKNKKRKPRPSFLQQVHDKWSQKMPSLRENFPWQEQEIGDTNLEEVQEFSSDVSSVKEPKRTIRSSEPVRARVEIKSNSAPWAHGSGNRKVFIADSSRNFAENVGNGTKLAKDKMIYDDSERKFRELDEAPIGLPPKFENLEAGRGNSASVMENPPTVCGNANNIKSSAGGGDLSKSPWKRKNSVETVTKDRFRDRKTVSAERSIPEHELKRLRNVSLRMVERIKVGAAGVTQALVYEIHDKWKDEEVVKLKFEGPPSKNMKRTHDFLESRTGGLVIWRSGSSVVLYRGLTYKFDCVKSYSQHADAEELGSCGEDSNKNVERVNRASRSSGLHSSDYFKSLSEEEQMDLSELNLLLDELGPRFMDWTGREPIPVDADLLPAVVPGYKTPYRLLPHGSRRTLRDKGMTFLRRAARAMPPHFALGRSRQLQGLAAAMVKLWEKSAIAKIVIKRGVLNTNNERMAEELKILTGGTLLSRNKEYIVLYRGNDFLPPRVSTALVEMEKRTGFQQDEEELARQGAAALIESNSKASKQQLVAGTLAETVAATSRWGNQPNDAEKEKMFRDAAIARQAALVESLQKKLAHAKGKIRNAEKTLEKVLKNQEPEELPTDLETLTDEERQLFRRIGSSMKPYLVLGRREVFRGTIENMHLHWRYRELVKILVERKTYAQVRHIAISLEAESGGVLVSVERTPKGCVILVYRGKNYRPPPAIRPQNLLTKRQAFARSIELQRREALIHHVVELEERIEKMKQELDDMKSEHGNGVEALESSSLVEAKGGERDELVMKRKSAEECKARWYDYLAPSIKKIESTREEDEKLLHSAKLIAPVVGCNPSQCLERCEKLLDAACAKDGNYDDPRKLIDPNSERKPARPDPVDMDEDEKQMLSEARARKQESLKLLELAIARERDQEELITLLKFLFQKRPPPGFYDIAAEDRRPAVLVKFPTTIEELEGERRVDREARLRKQDIATSKIAERRDAPSANKLIDPEAVRKRHKLNLPAPKISDHELEAIAKMRKQENAAKRALLARRGMTTPRRTPAEHSIAWWG</sequence>
<keyword evidence="4" id="KW-0507">mRNA processing</keyword>
<dbReference type="GO" id="GO:0000373">
    <property type="term" value="P:Group II intron splicing"/>
    <property type="evidence" value="ECO:0007669"/>
    <property type="project" value="UniProtKB-ARBA"/>
</dbReference>
<protein>
    <recommendedName>
        <fullName evidence="13">CRM domain-containing protein</fullName>
    </recommendedName>
</protein>
<dbReference type="PROSITE" id="PS51295">
    <property type="entry name" value="CRM"/>
    <property type="match status" value="3"/>
</dbReference>
<comment type="subcellular location">
    <subcellularLocation>
        <location evidence="1">Plastid</location>
        <location evidence="1">Chloroplast</location>
    </subcellularLocation>
</comment>
<dbReference type="InterPro" id="IPR045278">
    <property type="entry name" value="CRS1/CFM2/CFM3"/>
</dbReference>
<name>A0A8X8YFH8_SALSN</name>
<feature type="domain" description="CRM" evidence="13">
    <location>
        <begin position="458"/>
        <end position="555"/>
    </location>
</feature>
<evidence type="ECO:0000256" key="2">
    <source>
        <dbReference type="ARBA" id="ARBA00022528"/>
    </source>
</evidence>
<feature type="region of interest" description="Disordered" evidence="12">
    <location>
        <begin position="914"/>
        <end position="939"/>
    </location>
</feature>
<feature type="coiled-coil region" evidence="11">
    <location>
        <begin position="791"/>
        <end position="818"/>
    </location>
</feature>
<evidence type="ECO:0000256" key="8">
    <source>
        <dbReference type="ARBA" id="ARBA00023187"/>
    </source>
</evidence>
<keyword evidence="9" id="KW-0687">Ribonucleoprotein</keyword>
<evidence type="ECO:0000313" key="15">
    <source>
        <dbReference type="Proteomes" id="UP000298416"/>
    </source>
</evidence>
<dbReference type="InterPro" id="IPR001890">
    <property type="entry name" value="RNA-binding_CRM"/>
</dbReference>
<keyword evidence="2" id="KW-0150">Chloroplast</keyword>
<keyword evidence="7" id="KW-0809">Transit peptide</keyword>
<dbReference type="AlphaFoldDB" id="A0A8X8YFH8"/>
<keyword evidence="8" id="KW-0508">mRNA splicing</keyword>
<evidence type="ECO:0000256" key="3">
    <source>
        <dbReference type="ARBA" id="ARBA00022640"/>
    </source>
</evidence>
<dbReference type="SUPFAM" id="SSF75471">
    <property type="entry name" value="YhbY-like"/>
    <property type="match status" value="3"/>
</dbReference>
<dbReference type="Gene3D" id="3.30.110.60">
    <property type="entry name" value="YhbY-like"/>
    <property type="match status" value="3"/>
</dbReference>
<reference evidence="14" key="2">
    <citation type="submission" date="2020-08" db="EMBL/GenBank/DDBJ databases">
        <title>Plant Genome Project.</title>
        <authorList>
            <person name="Zhang R.-G."/>
        </authorList>
    </citation>
    <scope>NUCLEOTIDE SEQUENCE</scope>
    <source>
        <strain evidence="14">Huo1</strain>
        <tissue evidence="14">Leaf</tissue>
    </source>
</reference>
<feature type="compositionally biased region" description="Basic and acidic residues" evidence="12">
    <location>
        <begin position="914"/>
        <end position="933"/>
    </location>
</feature>
<evidence type="ECO:0000256" key="12">
    <source>
        <dbReference type="SAM" id="MobiDB-lite"/>
    </source>
</evidence>
<comment type="caution">
    <text evidence="14">The sequence shown here is derived from an EMBL/GenBank/DDBJ whole genome shotgun (WGS) entry which is preliminary data.</text>
</comment>
<gene>
    <name evidence="14" type="ORF">SASPL_109775</name>
</gene>
<dbReference type="GO" id="GO:1990904">
    <property type="term" value="C:ribonucleoprotein complex"/>
    <property type="evidence" value="ECO:0007669"/>
    <property type="project" value="UniProtKB-KW"/>
</dbReference>
<feature type="coiled-coil region" evidence="11">
    <location>
        <begin position="633"/>
        <end position="660"/>
    </location>
</feature>
<organism evidence="14">
    <name type="scientific">Salvia splendens</name>
    <name type="common">Scarlet sage</name>
    <dbReference type="NCBI Taxonomy" id="180675"/>
    <lineage>
        <taxon>Eukaryota</taxon>
        <taxon>Viridiplantae</taxon>
        <taxon>Streptophyta</taxon>
        <taxon>Embryophyta</taxon>
        <taxon>Tracheophyta</taxon>
        <taxon>Spermatophyta</taxon>
        <taxon>Magnoliopsida</taxon>
        <taxon>eudicotyledons</taxon>
        <taxon>Gunneridae</taxon>
        <taxon>Pentapetalae</taxon>
        <taxon>asterids</taxon>
        <taxon>lamiids</taxon>
        <taxon>Lamiales</taxon>
        <taxon>Lamiaceae</taxon>
        <taxon>Nepetoideae</taxon>
        <taxon>Mentheae</taxon>
        <taxon>Salviinae</taxon>
        <taxon>Salvia</taxon>
        <taxon>Salvia subgen. Calosphace</taxon>
        <taxon>core Calosphace</taxon>
    </lineage>
</organism>
<keyword evidence="15" id="KW-1185">Reference proteome</keyword>
<dbReference type="EMBL" id="PNBA02000003">
    <property type="protein sequence ID" value="KAG6431693.1"/>
    <property type="molecule type" value="Genomic_DNA"/>
</dbReference>
<evidence type="ECO:0000256" key="10">
    <source>
        <dbReference type="PROSITE-ProRule" id="PRU00626"/>
    </source>
</evidence>
<keyword evidence="3" id="KW-0934">Plastid</keyword>
<keyword evidence="11" id="KW-0175">Coiled coil</keyword>
<accession>A0A8X8YFH8</accession>
<keyword evidence="6 10" id="KW-0694">RNA-binding</keyword>
<feature type="domain" description="CRM" evidence="13">
    <location>
        <begin position="671"/>
        <end position="771"/>
    </location>
</feature>
<keyword evidence="5" id="KW-0677">Repeat</keyword>
<evidence type="ECO:0000256" key="4">
    <source>
        <dbReference type="ARBA" id="ARBA00022664"/>
    </source>
</evidence>
<evidence type="ECO:0000256" key="6">
    <source>
        <dbReference type="ARBA" id="ARBA00022884"/>
    </source>
</evidence>
<evidence type="ECO:0000313" key="14">
    <source>
        <dbReference type="EMBL" id="KAG6431693.1"/>
    </source>
</evidence>
<dbReference type="Pfam" id="PF01985">
    <property type="entry name" value="CRS1_YhbY"/>
    <property type="match status" value="3"/>
</dbReference>
<dbReference type="SUPFAM" id="SSF46689">
    <property type="entry name" value="Homeodomain-like"/>
    <property type="match status" value="1"/>
</dbReference>